<feature type="compositionally biased region" description="Basic and acidic residues" evidence="1">
    <location>
        <begin position="255"/>
        <end position="272"/>
    </location>
</feature>
<feature type="compositionally biased region" description="Basic and acidic residues" evidence="1">
    <location>
        <begin position="475"/>
        <end position="490"/>
    </location>
</feature>
<feature type="region of interest" description="Disordered" evidence="1">
    <location>
        <begin position="151"/>
        <end position="356"/>
    </location>
</feature>
<gene>
    <name evidence="2" type="ORF">SAMD00023353_1300100</name>
</gene>
<keyword evidence="3" id="KW-1185">Reference proteome</keyword>
<feature type="compositionally biased region" description="Basic and acidic residues" evidence="1">
    <location>
        <begin position="519"/>
        <end position="531"/>
    </location>
</feature>
<feature type="region of interest" description="Disordered" evidence="1">
    <location>
        <begin position="383"/>
        <end position="432"/>
    </location>
</feature>
<feature type="region of interest" description="Disordered" evidence="1">
    <location>
        <begin position="43"/>
        <end position="66"/>
    </location>
</feature>
<proteinExistence type="predicted"/>
<feature type="compositionally biased region" description="Polar residues" evidence="1">
    <location>
        <begin position="288"/>
        <end position="298"/>
    </location>
</feature>
<evidence type="ECO:0000256" key="1">
    <source>
        <dbReference type="SAM" id="MobiDB-lite"/>
    </source>
</evidence>
<dbReference type="EMBL" id="DF977458">
    <property type="protein sequence ID" value="GAP85710.2"/>
    <property type="molecule type" value="Genomic_DNA"/>
</dbReference>
<organism evidence="2">
    <name type="scientific">Rosellinia necatrix</name>
    <name type="common">White root-rot fungus</name>
    <dbReference type="NCBI Taxonomy" id="77044"/>
    <lineage>
        <taxon>Eukaryota</taxon>
        <taxon>Fungi</taxon>
        <taxon>Dikarya</taxon>
        <taxon>Ascomycota</taxon>
        <taxon>Pezizomycotina</taxon>
        <taxon>Sordariomycetes</taxon>
        <taxon>Xylariomycetidae</taxon>
        <taxon>Xylariales</taxon>
        <taxon>Xylariaceae</taxon>
        <taxon>Rosellinia</taxon>
    </lineage>
</organism>
<dbReference type="OrthoDB" id="284473at2759"/>
<feature type="compositionally biased region" description="Polar residues" evidence="1">
    <location>
        <begin position="565"/>
        <end position="603"/>
    </location>
</feature>
<feature type="compositionally biased region" description="Basic and acidic residues" evidence="1">
    <location>
        <begin position="555"/>
        <end position="564"/>
    </location>
</feature>
<dbReference type="AlphaFoldDB" id="A0A1W2TCM8"/>
<dbReference type="OMA" id="NWAVGHD"/>
<feature type="region of interest" description="Disordered" evidence="1">
    <location>
        <begin position="444"/>
        <end position="495"/>
    </location>
</feature>
<feature type="compositionally biased region" description="Polar residues" evidence="1">
    <location>
        <begin position="449"/>
        <end position="466"/>
    </location>
</feature>
<dbReference type="Proteomes" id="UP000054516">
    <property type="component" value="Unassembled WGS sequence"/>
</dbReference>
<feature type="region of interest" description="Disordered" evidence="1">
    <location>
        <begin position="507"/>
        <end position="612"/>
    </location>
</feature>
<evidence type="ECO:0000313" key="3">
    <source>
        <dbReference type="Proteomes" id="UP000054516"/>
    </source>
</evidence>
<name>A0A1W2TCM8_ROSNE</name>
<evidence type="ECO:0000313" key="2">
    <source>
        <dbReference type="EMBL" id="GAP85710.2"/>
    </source>
</evidence>
<feature type="compositionally biased region" description="Basic and acidic residues" evidence="1">
    <location>
        <begin position="176"/>
        <end position="228"/>
    </location>
</feature>
<feature type="compositionally biased region" description="Polar residues" evidence="1">
    <location>
        <begin position="313"/>
        <end position="342"/>
    </location>
</feature>
<reference evidence="2" key="1">
    <citation type="submission" date="2016-03" db="EMBL/GenBank/DDBJ databases">
        <title>Draft genome sequence of Rosellinia necatrix.</title>
        <authorList>
            <person name="Kanematsu S."/>
        </authorList>
    </citation>
    <scope>NUCLEOTIDE SEQUENCE [LARGE SCALE GENOMIC DNA]</scope>
    <source>
        <strain evidence="2">W97</strain>
    </source>
</reference>
<accession>A0A1W2TCM8</accession>
<protein>
    <submittedName>
        <fullName evidence="2">Uncharacterized protein</fullName>
    </submittedName>
</protein>
<sequence length="835" mass="91866">MFVLDPVLGLGAGCGQLAAAYFRVGLVKTGLLRLPQIQHASCRNPTRPPINTSSRGSLSCTSDSSARNTLTLQKSRRNMEEAAKVIKSLADRILPKQPFYLSLSNTEKYPINPAEQKFDELAIKPLQYHTLVDGVADRGVLFARAYFDVREEPNSSNAPTPPTLKIDPNKPRKKVSLKDYKNKKVEGDSPPKIEDKEREKSNGLPTIKEKDEGRKRVESAPKEMDSRRGVKKAVVNTKSEAARQRSPSPERRKRVAEVDEGLKPTKRVKVEDTTSNGATRLPKDMASQKPQRSIPSGKNESKDIKTPLITNGRPASSNSALRAGSPKQTLQSNGHGKSSGGQATHKRAISNGEPVSKAVPRLLSPLHIADLSVDKSSDTFLKENALEVRPSPKKRPVETNSLRLPPKKSRDDRDLSPAAKKRKVLPPLLSPTLPAIVMEELARLEKKSGTPSKEASQKNGPASDSSAAIKKPTKSAREETIRVENKKEEPPQYLVTMKYRKRHAKTIERLLNLPSGGKKKAESLKRDDQTLRETSGSVEPGTARKRPRTTADASEALKRPKTSDTLKPSTPPKQSTAMSRIASNSSQVGTPGAANSLTPSAQLTGEKRREPIPQDKLARALRLHGAHRHFMELGTKLKHERDAIMKSKAGVQEREHQTAVAAGIQSLLLYMYAVKLQSDAFDLEKLPRRQQSWREVLPLFRVVRSDCSRNNQLVALLLRIQGICVNYMGRALWFLSNEADVVEKVLATSKEEAEIWRSADSARRKLGVQGGGLDSSDGGVVGKLIDRLGPWTSPEEAIPITLEVMRSVIHIDPQWKPNDELANISRSIVNGANGG</sequence>